<feature type="transmembrane region" description="Helical" evidence="18">
    <location>
        <begin position="176"/>
        <end position="194"/>
    </location>
</feature>
<dbReference type="GO" id="GO:0005886">
    <property type="term" value="C:plasma membrane"/>
    <property type="evidence" value="ECO:0007669"/>
    <property type="project" value="InterPro"/>
</dbReference>
<feature type="compositionally biased region" description="Polar residues" evidence="17">
    <location>
        <begin position="1156"/>
        <end position="1174"/>
    </location>
</feature>
<dbReference type="RefSeq" id="XP_055860541.1">
    <property type="nucleotide sequence ID" value="XM_056004566.1"/>
</dbReference>
<keyword evidence="5 18" id="KW-0812">Transmembrane</keyword>
<feature type="compositionally biased region" description="Low complexity" evidence="17">
    <location>
        <begin position="1249"/>
        <end position="1263"/>
    </location>
</feature>
<proteinExistence type="inferred from homology"/>
<dbReference type="Pfam" id="PF06327">
    <property type="entry name" value="Adcy_cons_dom"/>
    <property type="match status" value="1"/>
</dbReference>
<dbReference type="CDD" id="cd07302">
    <property type="entry name" value="CHD"/>
    <property type="match status" value="2"/>
</dbReference>
<feature type="compositionally biased region" description="Polar residues" evidence="17">
    <location>
        <begin position="1440"/>
        <end position="1453"/>
    </location>
</feature>
<dbReference type="OMA" id="INSIPRC"/>
<feature type="transmembrane region" description="Helical" evidence="18">
    <location>
        <begin position="663"/>
        <end position="683"/>
    </location>
</feature>
<dbReference type="Pfam" id="PF00211">
    <property type="entry name" value="Guanylate_cyc"/>
    <property type="match status" value="2"/>
</dbReference>
<dbReference type="PANTHER" id="PTHR45627:SF26">
    <property type="entry name" value="ADENYLATE CYCLASE TYPE 1"/>
    <property type="match status" value="1"/>
</dbReference>
<feature type="region of interest" description="Disordered" evidence="17">
    <location>
        <begin position="1243"/>
        <end position="1279"/>
    </location>
</feature>
<feature type="transmembrane region" description="Helical" evidence="18">
    <location>
        <begin position="149"/>
        <end position="169"/>
    </location>
</feature>
<evidence type="ECO:0000313" key="20">
    <source>
        <dbReference type="Proteomes" id="UP001165740"/>
    </source>
</evidence>
<dbReference type="Pfam" id="PF16214">
    <property type="entry name" value="AC_N"/>
    <property type="match status" value="1"/>
</dbReference>
<dbReference type="PANTHER" id="PTHR45627">
    <property type="entry name" value="ADENYLATE CYCLASE TYPE 1"/>
    <property type="match status" value="1"/>
</dbReference>
<keyword evidence="8" id="KW-0547">Nucleotide-binding</keyword>
<keyword evidence="9" id="KW-0067">ATP-binding</keyword>
<feature type="transmembrane region" description="Helical" evidence="18">
    <location>
        <begin position="87"/>
        <end position="105"/>
    </location>
</feature>
<feature type="transmembrane region" description="Helical" evidence="18">
    <location>
        <begin position="59"/>
        <end position="81"/>
    </location>
</feature>
<feature type="transmembrane region" description="Helical" evidence="18">
    <location>
        <begin position="703"/>
        <end position="729"/>
    </location>
</feature>
<feature type="domain" description="Guanylate cyclase" evidence="19">
    <location>
        <begin position="896"/>
        <end position="1039"/>
    </location>
</feature>
<comment type="similarity">
    <text evidence="16">Belongs to the adenylyl cyclase class-4/guanylyl cyclase family.</text>
</comment>
<dbReference type="Gene3D" id="3.30.70.1230">
    <property type="entry name" value="Nucleotide cyclase"/>
    <property type="match status" value="2"/>
</dbReference>
<dbReference type="EC" id="4.6.1.1" evidence="4"/>
<dbReference type="GO" id="GO:0046872">
    <property type="term" value="F:metal ion binding"/>
    <property type="evidence" value="ECO:0007669"/>
    <property type="project" value="UniProtKB-KW"/>
</dbReference>
<comment type="subcellular location">
    <subcellularLocation>
        <location evidence="3">Membrane</location>
        <topology evidence="3">Multi-pass membrane protein</topology>
    </subcellularLocation>
</comment>
<feature type="domain" description="Guanylate cyclase" evidence="19">
    <location>
        <begin position="295"/>
        <end position="422"/>
    </location>
</feature>
<dbReference type="SUPFAM" id="SSF55073">
    <property type="entry name" value="Nucleotide cyclase"/>
    <property type="match status" value="2"/>
</dbReference>
<name>A0A9W2YCZ9_BIOGL</name>
<feature type="transmembrane region" description="Helical" evidence="18">
    <location>
        <begin position="772"/>
        <end position="791"/>
    </location>
</feature>
<organism evidence="20 22">
    <name type="scientific">Biomphalaria glabrata</name>
    <name type="common">Bloodfluke planorb</name>
    <name type="synonym">Freshwater snail</name>
    <dbReference type="NCBI Taxonomy" id="6526"/>
    <lineage>
        <taxon>Eukaryota</taxon>
        <taxon>Metazoa</taxon>
        <taxon>Spiralia</taxon>
        <taxon>Lophotrochozoa</taxon>
        <taxon>Mollusca</taxon>
        <taxon>Gastropoda</taxon>
        <taxon>Heterobranchia</taxon>
        <taxon>Euthyneura</taxon>
        <taxon>Panpulmonata</taxon>
        <taxon>Hygrophila</taxon>
        <taxon>Lymnaeoidea</taxon>
        <taxon>Planorbidae</taxon>
        <taxon>Biomphalaria</taxon>
    </lineage>
</organism>
<evidence type="ECO:0000256" key="1">
    <source>
        <dbReference type="ARBA" id="ARBA00001593"/>
    </source>
</evidence>
<dbReference type="GeneID" id="106067245"/>
<dbReference type="Proteomes" id="UP001165740">
    <property type="component" value="Chromosome 1"/>
</dbReference>
<dbReference type="PROSITE" id="PS50125">
    <property type="entry name" value="GUANYLATE_CYCLASE_2"/>
    <property type="match status" value="2"/>
</dbReference>
<dbReference type="PROSITE" id="PS00452">
    <property type="entry name" value="GUANYLATE_CYCLASE_1"/>
    <property type="match status" value="1"/>
</dbReference>
<evidence type="ECO:0000256" key="6">
    <source>
        <dbReference type="ARBA" id="ARBA00022723"/>
    </source>
</evidence>
<evidence type="ECO:0000256" key="5">
    <source>
        <dbReference type="ARBA" id="ARBA00022692"/>
    </source>
</evidence>
<feature type="compositionally biased region" description="Low complexity" evidence="17">
    <location>
        <begin position="1139"/>
        <end position="1152"/>
    </location>
</feature>
<keyword evidence="14" id="KW-0325">Glycoprotein</keyword>
<reference evidence="21 22" key="1">
    <citation type="submission" date="2025-04" db="UniProtKB">
        <authorList>
            <consortium name="RefSeq"/>
        </authorList>
    </citation>
    <scope>IDENTIFICATION</scope>
</reference>
<evidence type="ECO:0000256" key="16">
    <source>
        <dbReference type="RuleBase" id="RU000405"/>
    </source>
</evidence>
<evidence type="ECO:0000256" key="15">
    <source>
        <dbReference type="ARBA" id="ARBA00023239"/>
    </source>
</evidence>
<evidence type="ECO:0000259" key="19">
    <source>
        <dbReference type="PROSITE" id="PS50125"/>
    </source>
</evidence>
<dbReference type="InterPro" id="IPR001054">
    <property type="entry name" value="A/G_cyclase"/>
</dbReference>
<feature type="compositionally biased region" description="Polar residues" evidence="17">
    <location>
        <begin position="1108"/>
        <end position="1130"/>
    </location>
</feature>
<evidence type="ECO:0000256" key="13">
    <source>
        <dbReference type="ARBA" id="ARBA00023136"/>
    </source>
</evidence>
<feature type="region of interest" description="Disordered" evidence="17">
    <location>
        <begin position="1416"/>
        <end position="1453"/>
    </location>
</feature>
<evidence type="ECO:0000256" key="10">
    <source>
        <dbReference type="ARBA" id="ARBA00022842"/>
    </source>
</evidence>
<gene>
    <name evidence="21 22" type="primary">LOC106067245</name>
</gene>
<keyword evidence="13 18" id="KW-0472">Membrane</keyword>
<comment type="catalytic activity">
    <reaction evidence="1">
        <text>ATP = 3',5'-cyclic AMP + diphosphate</text>
        <dbReference type="Rhea" id="RHEA:15389"/>
        <dbReference type="ChEBI" id="CHEBI:30616"/>
        <dbReference type="ChEBI" id="CHEBI:33019"/>
        <dbReference type="ChEBI" id="CHEBI:58165"/>
        <dbReference type="EC" id="4.6.1.1"/>
    </reaction>
</comment>
<keyword evidence="12" id="KW-0115">cAMP biosynthesis</keyword>
<dbReference type="OrthoDB" id="2107370at2759"/>
<keyword evidence="20" id="KW-1185">Reference proteome</keyword>
<comment type="cofactor">
    <cofactor evidence="2">
        <name>Mg(2+)</name>
        <dbReference type="ChEBI" id="CHEBI:18420"/>
    </cofactor>
</comment>
<evidence type="ECO:0000256" key="18">
    <source>
        <dbReference type="SAM" id="Phobius"/>
    </source>
</evidence>
<dbReference type="InterPro" id="IPR018297">
    <property type="entry name" value="A/G_cyclase_CS"/>
</dbReference>
<feature type="compositionally biased region" description="Polar residues" evidence="17">
    <location>
        <begin position="1423"/>
        <end position="1432"/>
    </location>
</feature>
<evidence type="ECO:0000256" key="14">
    <source>
        <dbReference type="ARBA" id="ARBA00023180"/>
    </source>
</evidence>
<evidence type="ECO:0000256" key="12">
    <source>
        <dbReference type="ARBA" id="ARBA00022998"/>
    </source>
</evidence>
<feature type="transmembrane region" description="Helical" evidence="18">
    <location>
        <begin position="206"/>
        <end position="223"/>
    </location>
</feature>
<keyword evidence="7" id="KW-0677">Repeat</keyword>
<keyword evidence="6" id="KW-0479">Metal-binding</keyword>
<dbReference type="GO" id="GO:0004016">
    <property type="term" value="F:adenylate cyclase activity"/>
    <property type="evidence" value="ECO:0007669"/>
    <property type="project" value="UniProtKB-EC"/>
</dbReference>
<feature type="compositionally biased region" description="Polar residues" evidence="17">
    <location>
        <begin position="1193"/>
        <end position="1205"/>
    </location>
</feature>
<feature type="compositionally biased region" description="Polar residues" evidence="17">
    <location>
        <begin position="1850"/>
        <end position="1862"/>
    </location>
</feature>
<dbReference type="GO" id="GO:0006171">
    <property type="term" value="P:cAMP biosynthetic process"/>
    <property type="evidence" value="ECO:0007669"/>
    <property type="project" value="UniProtKB-KW"/>
</dbReference>
<dbReference type="InterPro" id="IPR009398">
    <property type="entry name" value="Adcy_conserved_dom"/>
</dbReference>
<evidence type="ECO:0000256" key="2">
    <source>
        <dbReference type="ARBA" id="ARBA00001946"/>
    </source>
</evidence>
<feature type="transmembrane region" description="Helical" evidence="18">
    <location>
        <begin position="117"/>
        <end position="137"/>
    </location>
</feature>
<feature type="region of interest" description="Disordered" evidence="17">
    <location>
        <begin position="1843"/>
        <end position="1864"/>
    </location>
</feature>
<keyword evidence="11 18" id="KW-1133">Transmembrane helix</keyword>
<evidence type="ECO:0000256" key="7">
    <source>
        <dbReference type="ARBA" id="ARBA00022737"/>
    </source>
</evidence>
<evidence type="ECO:0000256" key="11">
    <source>
        <dbReference type="ARBA" id="ARBA00022989"/>
    </source>
</evidence>
<evidence type="ECO:0000256" key="17">
    <source>
        <dbReference type="SAM" id="MobiDB-lite"/>
    </source>
</evidence>
<evidence type="ECO:0000256" key="8">
    <source>
        <dbReference type="ARBA" id="ARBA00022741"/>
    </source>
</evidence>
<protein>
    <recommendedName>
        <fullName evidence="4">adenylate cyclase</fullName>
        <ecNumber evidence="4">4.6.1.1</ecNumber>
    </recommendedName>
</protein>
<keyword evidence="10" id="KW-0460">Magnesium</keyword>
<dbReference type="InterPro" id="IPR032628">
    <property type="entry name" value="AC_N"/>
</dbReference>
<dbReference type="FunFam" id="3.30.70.1230:FF:000001">
    <property type="entry name" value="Adenylate cyclase"/>
    <property type="match status" value="1"/>
</dbReference>
<evidence type="ECO:0000313" key="21">
    <source>
        <dbReference type="RefSeq" id="XP_055860541.1"/>
    </source>
</evidence>
<dbReference type="GO" id="GO:0007189">
    <property type="term" value="P:adenylate cyclase-activating G protein-coupled receptor signaling pathway"/>
    <property type="evidence" value="ECO:0007669"/>
    <property type="project" value="TreeGrafter"/>
</dbReference>
<feature type="transmembrane region" description="Helical" evidence="18">
    <location>
        <begin position="634"/>
        <end position="657"/>
    </location>
</feature>
<sequence length="1921" mass="215780">MSEHAWETEPMLRVAPAMKGSPVAKHGGLHRLMSWNRFGSPEMETLYQRYVFKLQQSSAVCAVLLVSMLCLALAGLTSLFVENYTPYSLYLYAQGLIFLFFFIYMKTRLKEEHFMTVNYILLIFMAALGALSAPMTFGLLPDKFEDHKLNVADGAWVVIFIVFNVYALMPLRSLTKCLFGTLLPLIHLVVSSQTCEHFEDIHWRQLLANTILYLAANVAGMFIHNSTDRTQRRTFKDTRDCIAARLDIQDQNEKLERILMSVLPQHVAMEMKNDITTPHHGMFHKIYIQLHDNVTILFADIVGFTCLSSQCTAQELVRILNELFGRFDQLAKQNNCMRIKILGDCYYCVSGLPEPRANHAACCVEMGLDMIDAIASVCDQTGVKLNMRVGLHTGRVLCGVLGLKKWQYDVFSNDVKLANHMESGGIPGRVHITKATLDQLHGQYEVESGNGGERDAYIKQLGVETFFIKTKHPRKRIIWSEQHAVLLQREWTGMRPHKLSFKGVTNCVIRLMQSVKFNAEIPFSDVLTTSQSRDSMAHPAKISKTMGAAHDESEKQDGVSISVQDYSVNPEKPNKALRNRQEMAESPTDRVNKYLAQALTARSIEREKSNNIHFLTLSFTNRDKEMGYQATEDIAFGCSLVCTLVMMVLMVALQVVILPRTYLLLMLFIIAFAWPSTVLIFILGTKLKCTNINLSKWSRLRVFLTLTTVFIPYLMVQVNVLCCSGGQGLGFLDSLTRMNQDRHLTCSDPSYIVLSGIMCFFLLSLFIKVNSLVKIFCMVVFCAGHILVMEYTHKNLFVQFDDITHALMPTDVNGILAFIMFLLGFSLQNREQEWTLRLDYLWKSQATEEKSGMQELQRQNSRILCNLLPEHVANHFLHLQSSSHMELYSQQYNKVAVFFASIPNFSNFYVELAANNQGVECLRVLNEIIADFDELLDIPYFFGVEKIKTIGSCYMAATGLKPTHLVKGREDSIVYYLTMLVDFVMAMKEKLKNINENSYNNFELRVGINVGPVVAGVIGARKPQYDIWGNTVNVASRMESTGVLGKIQVTEEVYAVLKNVFSFECRGKVPVKGKGDMITYFLKDRMLPRDPNCMYPPVTPPDSPHPSGTPSYRSVDNMPTTVVNSNTPEASSPRILGKSSSSEQQIFSSSSERLQHQMSTIERQRGGSTPTGSLNKKRQSSLDSPHMHRSPRKLSSSSAGNSATVENAGPELPAVHFFNSNMQSQQPRPVSVQVQNSLFDSLKTKGNLSTSPNSPTSPKSTVSDGARAVKTMASPTTSRGHMANLHSLRKVNSEPNCKPPPIPSFNGSPHYAKANAPIYKCVSPPMKNHLRKVAEDTILEDPSASYLYEKLTRSSPKYPSPTTAIDIPFRDACLDRDIYPESYYAELSECLSRSQKSPSVDASSPNDDKFVTGVYREPIDKCPSSTSSQRSKGSFDYSHHSATPSQRSTSSEQTVIIHDDEPENGHYSSKLSTNVMENNLQACKKNNILPPSPKGTQPGGKLSGGVVASIDGKTMSLFYDPSNQDKNDKLMSQLQSKYWSSQTNGVRSVSNDKAGHLKMNYRKSYPAAPHYKALERLSPYRQKKEAFNLNYVSDDERESIASHPISDHSSIVFLNPIELKPSRSALIRQLPHQDDRQNVLSYVFTSPYSTLDRFRSRSSDTINSIPHCPPTPKFPIPEASASLTQLLQELTQEYDQPDMENIFYDEPDSFLGASEGRYNKHTNGLVAQVSKYPKTPEFRKNKFSPAQDKSKFLPHALKQENYRPNRMSINPFQIKRSQPHSIPPRHCRSLDYIPSDREDVSSPPSSNCASPKTRHAYLMPLIFGVQTLGSRAEHTSLSSLASSSEMSHSANHINADSGSTAYESEYDNYRPGVVSDDDIFTADPMSDMDVLDDVNIDDVTVSDNFSMEMPVPRFRKKITEV</sequence>
<dbReference type="GO" id="GO:0005524">
    <property type="term" value="F:ATP binding"/>
    <property type="evidence" value="ECO:0007669"/>
    <property type="project" value="UniProtKB-KW"/>
</dbReference>
<dbReference type="SMART" id="SM00044">
    <property type="entry name" value="CYCc"/>
    <property type="match status" value="2"/>
</dbReference>
<dbReference type="RefSeq" id="XP_055860607.1">
    <property type="nucleotide sequence ID" value="XM_056004632.1"/>
</dbReference>
<keyword evidence="15 16" id="KW-0456">Lyase</keyword>
<evidence type="ECO:0000256" key="3">
    <source>
        <dbReference type="ARBA" id="ARBA00004141"/>
    </source>
</evidence>
<evidence type="ECO:0000256" key="9">
    <source>
        <dbReference type="ARBA" id="ARBA00022840"/>
    </source>
</evidence>
<dbReference type="FunFam" id="3.30.70.1230:FF:000002">
    <property type="entry name" value="Adenylate cyclase"/>
    <property type="match status" value="1"/>
</dbReference>
<accession>A0A9W2YCZ9</accession>
<dbReference type="GO" id="GO:0035556">
    <property type="term" value="P:intracellular signal transduction"/>
    <property type="evidence" value="ECO:0007669"/>
    <property type="project" value="InterPro"/>
</dbReference>
<dbReference type="InterPro" id="IPR029787">
    <property type="entry name" value="Nucleotide_cyclase"/>
</dbReference>
<evidence type="ECO:0000313" key="22">
    <source>
        <dbReference type="RefSeq" id="XP_055860607.1"/>
    </source>
</evidence>
<evidence type="ECO:0000256" key="4">
    <source>
        <dbReference type="ARBA" id="ARBA00012201"/>
    </source>
</evidence>
<feature type="region of interest" description="Disordered" evidence="17">
    <location>
        <begin position="1092"/>
        <end position="1207"/>
    </location>
</feature>
<feature type="transmembrane region" description="Helical" evidence="18">
    <location>
        <begin position="749"/>
        <end position="767"/>
    </location>
</feature>